<gene>
    <name evidence="2" type="ORF">AB406_2280</name>
</gene>
<organism evidence="2 3">
    <name type="scientific">Riemerella anatipestifer</name>
    <name type="common">Moraxella anatipestifer</name>
    <dbReference type="NCBI Taxonomy" id="34085"/>
    <lineage>
        <taxon>Bacteria</taxon>
        <taxon>Pseudomonadati</taxon>
        <taxon>Bacteroidota</taxon>
        <taxon>Flavobacteriia</taxon>
        <taxon>Flavobacteriales</taxon>
        <taxon>Weeksellaceae</taxon>
        <taxon>Riemerella</taxon>
    </lineage>
</organism>
<evidence type="ECO:0000313" key="2">
    <source>
        <dbReference type="EMBL" id="AQY23213.1"/>
    </source>
</evidence>
<name>A0A1S7DVS2_RIEAN</name>
<dbReference type="EMBL" id="CP011859">
    <property type="protein sequence ID" value="AQY23213.1"/>
    <property type="molecule type" value="Genomic_DNA"/>
</dbReference>
<feature type="signal peptide" evidence="1">
    <location>
        <begin position="1"/>
        <end position="20"/>
    </location>
</feature>
<accession>A0A1S7DVS2</accession>
<keyword evidence="1" id="KW-0732">Signal</keyword>
<proteinExistence type="predicted"/>
<evidence type="ECO:0000313" key="3">
    <source>
        <dbReference type="Proteomes" id="UP000189883"/>
    </source>
</evidence>
<dbReference type="AlphaFoldDB" id="A0A1S7DVS2"/>
<dbReference type="Proteomes" id="UP000189883">
    <property type="component" value="Chromosome"/>
</dbReference>
<feature type="chain" id="PRO_5013023758" evidence="1">
    <location>
        <begin position="21"/>
        <end position="193"/>
    </location>
</feature>
<evidence type="ECO:0000256" key="1">
    <source>
        <dbReference type="SAM" id="SignalP"/>
    </source>
</evidence>
<reference evidence="2 3" key="1">
    <citation type="submission" date="2015-06" db="EMBL/GenBank/DDBJ databases">
        <title>R. anatipestifer strain HXb2 is the most virulent strain so far, and the genome sequence would help us uncover the pathogenesis.</title>
        <authorList>
            <person name="Hu Q."/>
            <person name="Qi J."/>
            <person name="Bo H."/>
            <person name="Liu G."/>
            <person name="Tao M."/>
            <person name="Ding Y."/>
            <person name="Xue Y."/>
        </authorList>
    </citation>
    <scope>NUCLEOTIDE SEQUENCE [LARGE SCALE GENOMIC DNA]</scope>
    <source>
        <strain evidence="2 3">HXb2</strain>
    </source>
</reference>
<protein>
    <submittedName>
        <fullName evidence="2">Uncharacterized protein</fullName>
    </submittedName>
</protein>
<sequence>MKMKNILLVLALLSNVIVKSQVTTVIDGFSTHLTKSDLPFSGDRKLFAIGFNDRLTNNYIVVSKNKVGAENDLLYIEKFEKKQENVFENVFSTKLEHPVNKSLAFVNNRMMYSDIDKDGYAEFIYIVDQYKNGMNSPLERVWGIVVYKNKAYKMWTTVESQFSDTVFDDDFKTLPEKVKTEFLDFWNQLNKHK</sequence>